<dbReference type="EMBL" id="BX569693">
    <property type="protein sequence ID" value="CAE08086.1"/>
    <property type="molecule type" value="Genomic_DNA"/>
</dbReference>
<protein>
    <submittedName>
        <fullName evidence="3">Uncharacterized protein</fullName>
    </submittedName>
</protein>
<proteinExistence type="predicted"/>
<feature type="compositionally biased region" description="Basic and acidic residues" evidence="1">
    <location>
        <begin position="80"/>
        <end position="116"/>
    </location>
</feature>
<sequence length="165" mass="17769">MTGATSEVLSLYSKLAGTCNHNAKFEEHRTWIMALSEFEIAIGGITSIPVVGGLIFLGFKSFGEKSLDTSKLKPKKKPVVKKETPATEVKKEKPATEVKKEPPASEEKISTTKIEDSEISNNPPGSTKEDASPSEQPTVVSEKASTPGKKPPEDKSKASEPNQKT</sequence>
<keyword evidence="2" id="KW-0472">Membrane</keyword>
<name>Q7U5X0_PARMW</name>
<evidence type="ECO:0000313" key="3">
    <source>
        <dbReference type="EMBL" id="CAE08086.1"/>
    </source>
</evidence>
<organism evidence="3 4">
    <name type="scientific">Parasynechococcus marenigrum (strain WH8102)</name>
    <dbReference type="NCBI Taxonomy" id="84588"/>
    <lineage>
        <taxon>Bacteria</taxon>
        <taxon>Bacillati</taxon>
        <taxon>Cyanobacteriota</taxon>
        <taxon>Cyanophyceae</taxon>
        <taxon>Synechococcales</taxon>
        <taxon>Prochlorococcaceae</taxon>
        <taxon>Parasynechococcus</taxon>
        <taxon>Parasynechococcus marenigrum</taxon>
    </lineage>
</organism>
<dbReference type="HOGENOM" id="CLU_136833_0_0_3"/>
<accession>Q7U5X0</accession>
<evidence type="ECO:0000256" key="1">
    <source>
        <dbReference type="SAM" id="MobiDB-lite"/>
    </source>
</evidence>
<evidence type="ECO:0000256" key="2">
    <source>
        <dbReference type="SAM" id="Phobius"/>
    </source>
</evidence>
<dbReference type="KEGG" id="syw:SYNW1571"/>
<evidence type="ECO:0000313" key="4">
    <source>
        <dbReference type="Proteomes" id="UP000001422"/>
    </source>
</evidence>
<feature type="region of interest" description="Disordered" evidence="1">
    <location>
        <begin position="67"/>
        <end position="165"/>
    </location>
</feature>
<keyword evidence="4" id="KW-1185">Reference proteome</keyword>
<keyword evidence="2" id="KW-0812">Transmembrane</keyword>
<dbReference type="AlphaFoldDB" id="Q7U5X0"/>
<dbReference type="Proteomes" id="UP000001422">
    <property type="component" value="Chromosome"/>
</dbReference>
<keyword evidence="2" id="KW-1133">Transmembrane helix</keyword>
<dbReference type="eggNOG" id="ENOG5030UCQ">
    <property type="taxonomic scope" value="Bacteria"/>
</dbReference>
<feature type="transmembrane region" description="Helical" evidence="2">
    <location>
        <begin position="40"/>
        <end position="59"/>
    </location>
</feature>
<reference evidence="3 4" key="1">
    <citation type="journal article" date="2003" name="Nature">
        <title>The genome of a motile marine Synechococcus.</title>
        <authorList>
            <person name="Palenik B."/>
            <person name="Brahamsha B."/>
            <person name="Larimer F."/>
            <person name="Land M."/>
            <person name="Hauser L."/>
            <person name="Chain P."/>
            <person name="Lamerdin J."/>
            <person name="Regala W."/>
            <person name="Allen E.A."/>
            <person name="McCarren J."/>
            <person name="Paulsen I."/>
            <person name="Dufresne A."/>
            <person name="Partensky F."/>
            <person name="Webb E."/>
            <person name="Waterbury J."/>
        </authorList>
    </citation>
    <scope>NUCLEOTIDE SEQUENCE [LARGE SCALE GENOMIC DNA]</scope>
    <source>
        <strain evidence="3 4">WH8102</strain>
    </source>
</reference>
<gene>
    <name evidence="3" type="ordered locus">SYNW1571</name>
</gene>